<dbReference type="InterPro" id="IPR036266">
    <property type="entry name" value="SecA_Wing/Scaffold_sf"/>
</dbReference>
<dbReference type="SMART" id="SM00958">
    <property type="entry name" value="SecA_PP_bind"/>
    <property type="match status" value="1"/>
</dbReference>
<dbReference type="InterPro" id="IPR014018">
    <property type="entry name" value="SecA_motor_DEAD"/>
</dbReference>
<evidence type="ECO:0000313" key="20">
    <source>
        <dbReference type="EMBL" id="GHA72562.1"/>
    </source>
</evidence>
<dbReference type="PROSITE" id="PS01312">
    <property type="entry name" value="SECA"/>
    <property type="match status" value="1"/>
</dbReference>
<keyword evidence="11 15" id="KW-0653">Protein transport</keyword>
<dbReference type="FunFam" id="3.40.50.300:FF:000113">
    <property type="entry name" value="Preprotein translocase subunit SecA"/>
    <property type="match status" value="1"/>
</dbReference>
<dbReference type="Pfam" id="PF07517">
    <property type="entry name" value="SecA_DEAD"/>
    <property type="match status" value="1"/>
</dbReference>
<evidence type="ECO:0000256" key="10">
    <source>
        <dbReference type="ARBA" id="ARBA00022840"/>
    </source>
</evidence>
<comment type="function">
    <text evidence="15">Part of the Sec protein translocase complex. Interacts with the SecYEG preprotein conducting channel. Has a central role in coupling the hydrolysis of ATP to the transfer of proteins into and across the cell membrane, serving both as a receptor for the preprotein-SecB complex and as an ATP-driven molecular motor driving the stepwise translocation of polypeptide chains across the membrane.</text>
</comment>
<proteinExistence type="inferred from homology"/>
<feature type="domain" description="Helicase ATP-binding" evidence="17">
    <location>
        <begin position="89"/>
        <end position="247"/>
    </location>
</feature>
<evidence type="ECO:0000259" key="18">
    <source>
        <dbReference type="PROSITE" id="PS51194"/>
    </source>
</evidence>
<dbReference type="InterPro" id="IPR020937">
    <property type="entry name" value="SecA_CS"/>
</dbReference>
<dbReference type="GO" id="GO:0043952">
    <property type="term" value="P:protein transport by the Sec complex"/>
    <property type="evidence" value="ECO:0007669"/>
    <property type="project" value="UniProtKB-ARBA"/>
</dbReference>
<evidence type="ECO:0000256" key="6">
    <source>
        <dbReference type="ARBA" id="ARBA00022519"/>
    </source>
</evidence>
<keyword evidence="6" id="KW-0997">Cell inner membrane</keyword>
<dbReference type="NCBIfam" id="NF009538">
    <property type="entry name" value="PRK12904.1"/>
    <property type="match status" value="1"/>
</dbReference>
<dbReference type="EC" id="7.4.2.8" evidence="15"/>
<dbReference type="GO" id="GO:0008564">
    <property type="term" value="F:protein-exporting ATPase activity"/>
    <property type="evidence" value="ECO:0007669"/>
    <property type="project" value="UniProtKB-EC"/>
</dbReference>
<dbReference type="NCBIfam" id="TIGR00963">
    <property type="entry name" value="secA"/>
    <property type="match status" value="1"/>
</dbReference>
<dbReference type="GO" id="GO:0005524">
    <property type="term" value="F:ATP binding"/>
    <property type="evidence" value="ECO:0007669"/>
    <property type="project" value="UniProtKB-UniRule"/>
</dbReference>
<dbReference type="SUPFAM" id="SSF52540">
    <property type="entry name" value="P-loop containing nucleoside triphosphate hydrolases"/>
    <property type="match status" value="2"/>
</dbReference>
<feature type="domain" description="SecA family profile" evidence="19">
    <location>
        <begin position="3"/>
        <end position="627"/>
    </location>
</feature>
<comment type="caution">
    <text evidence="20">The sequence shown here is derived from an EMBL/GenBank/DDBJ whole genome shotgun (WGS) entry which is preliminary data.</text>
</comment>
<keyword evidence="3 15" id="KW-0813">Transport</keyword>
<evidence type="ECO:0000256" key="15">
    <source>
        <dbReference type="HAMAP-Rule" id="MF_01382"/>
    </source>
</evidence>
<dbReference type="Gene3D" id="3.40.50.300">
    <property type="entry name" value="P-loop containing nucleotide triphosphate hydrolases"/>
    <property type="match status" value="2"/>
</dbReference>
<keyword evidence="14 15" id="KW-0472">Membrane</keyword>
<keyword evidence="10 15" id="KW-0067">ATP-binding</keyword>
<feature type="binding site" evidence="15">
    <location>
        <position position="513"/>
    </location>
    <ligand>
        <name>ATP</name>
        <dbReference type="ChEBI" id="CHEBI:30616"/>
    </ligand>
</feature>
<feature type="domain" description="Helicase C-terminal" evidence="18">
    <location>
        <begin position="439"/>
        <end position="643"/>
    </location>
</feature>
<keyword evidence="4 15" id="KW-1003">Cell membrane</keyword>
<evidence type="ECO:0000259" key="19">
    <source>
        <dbReference type="PROSITE" id="PS51196"/>
    </source>
</evidence>
<reference evidence="20" key="1">
    <citation type="journal article" date="2014" name="Int. J. Syst. Evol. Microbiol.">
        <title>Complete genome sequence of Corynebacterium casei LMG S-19264T (=DSM 44701T), isolated from a smear-ripened cheese.</title>
        <authorList>
            <consortium name="US DOE Joint Genome Institute (JGI-PGF)"/>
            <person name="Walter F."/>
            <person name="Albersmeier A."/>
            <person name="Kalinowski J."/>
            <person name="Ruckert C."/>
        </authorList>
    </citation>
    <scope>NUCLEOTIDE SEQUENCE</scope>
    <source>
        <strain evidence="20">KCTC 32501</strain>
    </source>
</reference>
<dbReference type="HAMAP" id="MF_01382">
    <property type="entry name" value="SecA"/>
    <property type="match status" value="1"/>
</dbReference>
<evidence type="ECO:0000256" key="11">
    <source>
        <dbReference type="ARBA" id="ARBA00022927"/>
    </source>
</evidence>
<evidence type="ECO:0000256" key="2">
    <source>
        <dbReference type="ARBA" id="ARBA00007650"/>
    </source>
</evidence>
<dbReference type="PROSITE" id="PS51192">
    <property type="entry name" value="HELICASE_ATP_BIND_1"/>
    <property type="match status" value="1"/>
</dbReference>
<comment type="similarity">
    <text evidence="2 15 16">Belongs to the SecA family.</text>
</comment>
<dbReference type="Pfam" id="PF21090">
    <property type="entry name" value="P-loop_SecA"/>
    <property type="match status" value="1"/>
</dbReference>
<dbReference type="PANTHER" id="PTHR30612:SF0">
    <property type="entry name" value="CHLOROPLAST PROTEIN-TRANSPORTING ATPASE"/>
    <property type="match status" value="1"/>
</dbReference>
<comment type="subunit">
    <text evidence="15">Monomer and homodimer. Part of the essential Sec protein translocation apparatus which comprises SecA, SecYEG and auxiliary proteins SecDF-YajC and YidC.</text>
</comment>
<dbReference type="CDD" id="cd18803">
    <property type="entry name" value="SF2_C_secA"/>
    <property type="match status" value="1"/>
</dbReference>
<dbReference type="SUPFAM" id="SSF81886">
    <property type="entry name" value="Helical scaffold and wing domains of SecA"/>
    <property type="match status" value="1"/>
</dbReference>
<dbReference type="Pfam" id="PF07516">
    <property type="entry name" value="SecA_SW"/>
    <property type="match status" value="1"/>
</dbReference>
<dbReference type="GO" id="GO:0031522">
    <property type="term" value="C:cell envelope Sec protein transport complex"/>
    <property type="evidence" value="ECO:0007669"/>
    <property type="project" value="TreeGrafter"/>
</dbReference>
<dbReference type="GO" id="GO:0006605">
    <property type="term" value="P:protein targeting"/>
    <property type="evidence" value="ECO:0007669"/>
    <property type="project" value="UniProtKB-UniRule"/>
</dbReference>
<evidence type="ECO:0000256" key="13">
    <source>
        <dbReference type="ARBA" id="ARBA00023010"/>
    </source>
</evidence>
<evidence type="ECO:0000256" key="8">
    <source>
        <dbReference type="ARBA" id="ARBA00022741"/>
    </source>
</evidence>
<dbReference type="RefSeq" id="WP_189493005.1">
    <property type="nucleotide sequence ID" value="NZ_BMZG01000005.1"/>
</dbReference>
<keyword evidence="9" id="KW-0862">Zinc</keyword>
<evidence type="ECO:0000256" key="4">
    <source>
        <dbReference type="ARBA" id="ARBA00022475"/>
    </source>
</evidence>
<dbReference type="InterPro" id="IPR027417">
    <property type="entry name" value="P-loop_NTPase"/>
</dbReference>
<sequence length="920" mass="104211">MASGILKAIFGSRNDRLLKEYRKVVKKVSQSEETVAAYTDDELCQKTIEFQQRYQNGESIDSMLVEAFAVVREAAKRALGMRHFDVQLIGGMVLHQGKIAEMRTGEGKTLMGTLAVYLNAITGKGVHVVTVNDYLARRDAQWMGKLYNFLGLSVGVNLSGMKHDEKIIAYQADITYGTNNEFGFDYLRDNLVYQKDERVQRPLHYAIVDEVDSILIDEARTPLIISGPSDDNTELYQKLNLVPAMLTPQTTEPKNGEPEPEGDYYVDEKAKQIHLSEAGHEKVEQILEQMGMLPAGASLYDPQNITLVHYLFAALRAHTLFTKDKEYVVQDGEIVIVDEFTGRLMSGRRWSEGLHQAVEAKEGVEIQSESVTLASITFQNYFRMYEKLGGMTGTADTEAYEFQQIYGLETVVIPTHRKVQRKDMQDLIYRSEGEKYNAVIDDIKDCVKRGQPALVGTASIETSELLSGLLNQQNIPHSVLNAKQHEREAQIVAQAGRPGTITIATNMAGRGTDIVLGGNVEKQSEFILADESLSDEEKQAQIKQLKDEWQQLHDEVLAAGGLHIIGTERHESRRIDNQLRGRAGRQGDPGSSRFYLSMDDALLRIFAGERLKSIMDRLKIPQGEAIESGMVSRSIESAQRKVEARNFDTRKQLLEYDDVANDQRRVIYAQRNELIDDGHVSETVTAMRDDVLREQIRNYIPEGAMEEQWQMTELTRVLRDDYSLDVDVVQWLKENSTATDEDLIAHIQSQAAQVYQAKIDMVGEEAFHNFERVLMLQNIDNQWREHLAALDHLRQGIHLRGYAQKNPKQEYKREAFELFSLMLDRIKQSVTSLLMNVQIQAQEQVEEAEQSILNHEESVRSHLNYQHDEASGDMPDNEFEQQLLASTFSEDGGELPRVGRNDPCPCGSGKKYKQCHGRLA</sequence>
<evidence type="ECO:0000256" key="14">
    <source>
        <dbReference type="ARBA" id="ARBA00023136"/>
    </source>
</evidence>
<evidence type="ECO:0000259" key="17">
    <source>
        <dbReference type="PROSITE" id="PS51192"/>
    </source>
</evidence>
<dbReference type="Pfam" id="PF01043">
    <property type="entry name" value="SecA_PP_bind"/>
    <property type="match status" value="1"/>
</dbReference>
<dbReference type="Pfam" id="PF02810">
    <property type="entry name" value="SEC-C"/>
    <property type="match status" value="1"/>
</dbReference>
<dbReference type="InterPro" id="IPR036670">
    <property type="entry name" value="SecA_X-link_sf"/>
</dbReference>
<dbReference type="PRINTS" id="PR00906">
    <property type="entry name" value="SECA"/>
</dbReference>
<accession>A0A8J3CN54</accession>
<keyword evidence="7" id="KW-0479">Metal-binding</keyword>
<dbReference type="InterPro" id="IPR011116">
    <property type="entry name" value="SecA_Wing/Scaffold"/>
</dbReference>
<dbReference type="PROSITE" id="PS51194">
    <property type="entry name" value="HELICASE_CTER"/>
    <property type="match status" value="1"/>
</dbReference>
<dbReference type="FunFam" id="3.90.1440.10:FF:000001">
    <property type="entry name" value="Preprotein translocase subunit SecA"/>
    <property type="match status" value="1"/>
</dbReference>
<feature type="binding site" evidence="15">
    <location>
        <begin position="105"/>
        <end position="109"/>
    </location>
    <ligand>
        <name>ATP</name>
        <dbReference type="ChEBI" id="CHEBI:30616"/>
    </ligand>
</feature>
<comment type="catalytic activity">
    <reaction evidence="15">
        <text>ATP + H2O + cellular proteinSide 1 = ADP + phosphate + cellular proteinSide 2.</text>
        <dbReference type="EC" id="7.4.2.8"/>
    </reaction>
</comment>
<dbReference type="InterPro" id="IPR011130">
    <property type="entry name" value="SecA_preprotein_X-link_dom"/>
</dbReference>
<dbReference type="GO" id="GO:0005829">
    <property type="term" value="C:cytosol"/>
    <property type="evidence" value="ECO:0007669"/>
    <property type="project" value="TreeGrafter"/>
</dbReference>
<dbReference type="SUPFAM" id="SSF81767">
    <property type="entry name" value="Pre-protein crosslinking domain of SecA"/>
    <property type="match status" value="1"/>
</dbReference>
<evidence type="ECO:0000256" key="7">
    <source>
        <dbReference type="ARBA" id="ARBA00022723"/>
    </source>
</evidence>
<keyword evidence="12 15" id="KW-1278">Translocase</keyword>
<comment type="subcellular location">
    <subcellularLocation>
        <location evidence="15">Cell membrane</location>
        <topology evidence="15">Peripheral membrane protein</topology>
        <orientation evidence="15">Cytoplasmic side</orientation>
    </subcellularLocation>
    <subcellularLocation>
        <location evidence="15">Cytoplasm</location>
    </subcellularLocation>
    <text evidence="15">Distribution is 50-50.</text>
</comment>
<dbReference type="PROSITE" id="PS51196">
    <property type="entry name" value="SECA_MOTOR_DEAD"/>
    <property type="match status" value="1"/>
</dbReference>
<dbReference type="GO" id="GO:0046872">
    <property type="term" value="F:metal ion binding"/>
    <property type="evidence" value="ECO:0007669"/>
    <property type="project" value="UniProtKB-KW"/>
</dbReference>
<comment type="cofactor">
    <cofactor evidence="1">
        <name>Zn(2+)</name>
        <dbReference type="ChEBI" id="CHEBI:29105"/>
    </cofactor>
</comment>
<gene>
    <name evidence="15 20" type="primary">secA</name>
    <name evidence="20" type="ORF">GCM10009007_11960</name>
</gene>
<dbReference type="Gene3D" id="3.90.1440.10">
    <property type="entry name" value="SecA, preprotein cross-linking domain"/>
    <property type="match status" value="1"/>
</dbReference>
<reference evidence="20" key="2">
    <citation type="submission" date="2020-09" db="EMBL/GenBank/DDBJ databases">
        <authorList>
            <person name="Sun Q."/>
            <person name="Kim S."/>
        </authorList>
    </citation>
    <scope>NUCLEOTIDE SEQUENCE</scope>
    <source>
        <strain evidence="20">KCTC 32501</strain>
    </source>
</reference>
<dbReference type="GO" id="GO:0005886">
    <property type="term" value="C:plasma membrane"/>
    <property type="evidence" value="ECO:0007669"/>
    <property type="project" value="UniProtKB-SubCell"/>
</dbReference>
<evidence type="ECO:0000256" key="16">
    <source>
        <dbReference type="RuleBase" id="RU003874"/>
    </source>
</evidence>
<keyword evidence="21" id="KW-1185">Reference proteome</keyword>
<dbReference type="FunFam" id="3.40.50.300:FF:000334">
    <property type="entry name" value="Protein translocase subunit SecA"/>
    <property type="match status" value="1"/>
</dbReference>
<dbReference type="SMART" id="SM00957">
    <property type="entry name" value="SecA_DEAD"/>
    <property type="match status" value="1"/>
</dbReference>
<evidence type="ECO:0000256" key="1">
    <source>
        <dbReference type="ARBA" id="ARBA00001947"/>
    </source>
</evidence>
<dbReference type="InterPro" id="IPR004027">
    <property type="entry name" value="SEC_C_motif"/>
</dbReference>
<evidence type="ECO:0000313" key="21">
    <source>
        <dbReference type="Proteomes" id="UP000614287"/>
    </source>
</evidence>
<dbReference type="GO" id="GO:0017038">
    <property type="term" value="P:protein import"/>
    <property type="evidence" value="ECO:0007669"/>
    <property type="project" value="InterPro"/>
</dbReference>
<organism evidence="20 21">
    <name type="scientific">Formosimonas limnophila</name>
    <dbReference type="NCBI Taxonomy" id="1384487"/>
    <lineage>
        <taxon>Bacteria</taxon>
        <taxon>Pseudomonadati</taxon>
        <taxon>Pseudomonadota</taxon>
        <taxon>Betaproteobacteria</taxon>
        <taxon>Burkholderiales</taxon>
        <taxon>Burkholderiaceae</taxon>
        <taxon>Formosimonas</taxon>
    </lineage>
</organism>
<keyword evidence="13 15" id="KW-0811">Translocation</keyword>
<dbReference type="InterPro" id="IPR000185">
    <property type="entry name" value="SecA"/>
</dbReference>
<dbReference type="FunFam" id="1.10.3060.10:FF:000003">
    <property type="entry name" value="Protein translocase subunit SecA"/>
    <property type="match status" value="1"/>
</dbReference>
<dbReference type="PANTHER" id="PTHR30612">
    <property type="entry name" value="SECA INNER MEMBRANE COMPONENT OF SEC PROTEIN SECRETION SYSTEM"/>
    <property type="match status" value="1"/>
</dbReference>
<name>A0A8J3CN54_9BURK</name>
<evidence type="ECO:0000256" key="9">
    <source>
        <dbReference type="ARBA" id="ARBA00022833"/>
    </source>
</evidence>
<dbReference type="InterPro" id="IPR014001">
    <property type="entry name" value="Helicase_ATP-bd"/>
</dbReference>
<protein>
    <recommendedName>
        <fullName evidence="15 16">Protein translocase subunit SecA</fullName>
        <ecNumber evidence="15">7.4.2.8</ecNumber>
    </recommendedName>
</protein>
<dbReference type="CDD" id="cd17928">
    <property type="entry name" value="DEXDc_SecA"/>
    <property type="match status" value="1"/>
</dbReference>
<dbReference type="EMBL" id="BMZG01000005">
    <property type="protein sequence ID" value="GHA72562.1"/>
    <property type="molecule type" value="Genomic_DNA"/>
</dbReference>
<keyword evidence="8 15" id="KW-0547">Nucleotide-binding</keyword>
<keyword evidence="5 15" id="KW-0963">Cytoplasm</keyword>
<dbReference type="InterPro" id="IPR001650">
    <property type="entry name" value="Helicase_C-like"/>
</dbReference>
<dbReference type="InterPro" id="IPR044722">
    <property type="entry name" value="SecA_SF2_C"/>
</dbReference>
<dbReference type="AlphaFoldDB" id="A0A8J3CN54"/>
<evidence type="ECO:0000256" key="5">
    <source>
        <dbReference type="ARBA" id="ARBA00022490"/>
    </source>
</evidence>
<dbReference type="GO" id="GO:0065002">
    <property type="term" value="P:intracellular protein transmembrane transport"/>
    <property type="evidence" value="ECO:0007669"/>
    <property type="project" value="UniProtKB-UniRule"/>
</dbReference>
<dbReference type="Proteomes" id="UP000614287">
    <property type="component" value="Unassembled WGS sequence"/>
</dbReference>
<evidence type="ECO:0000256" key="3">
    <source>
        <dbReference type="ARBA" id="ARBA00022448"/>
    </source>
</evidence>
<evidence type="ECO:0000256" key="12">
    <source>
        <dbReference type="ARBA" id="ARBA00022967"/>
    </source>
</evidence>
<dbReference type="InterPro" id="IPR011115">
    <property type="entry name" value="SecA_DEAD"/>
</dbReference>
<feature type="binding site" evidence="15">
    <location>
        <position position="87"/>
    </location>
    <ligand>
        <name>ATP</name>
        <dbReference type="ChEBI" id="CHEBI:30616"/>
    </ligand>
</feature>
<dbReference type="Gene3D" id="1.10.3060.10">
    <property type="entry name" value="Helical scaffold and wing domains of SecA"/>
    <property type="match status" value="1"/>
</dbReference>